<gene>
    <name evidence="3" type="ORF">FF011L_31580</name>
</gene>
<dbReference type="InterPro" id="IPR025924">
    <property type="entry name" value="YHYH_dom"/>
</dbReference>
<feature type="compositionally biased region" description="Gly residues" evidence="1">
    <location>
        <begin position="426"/>
        <end position="437"/>
    </location>
</feature>
<feature type="compositionally biased region" description="Basic and acidic residues" evidence="1">
    <location>
        <begin position="394"/>
        <end position="413"/>
    </location>
</feature>
<dbReference type="KEGG" id="rml:FF011L_31580"/>
<dbReference type="Pfam" id="PF01161">
    <property type="entry name" value="PBP"/>
    <property type="match status" value="1"/>
</dbReference>
<dbReference type="CDD" id="cd00865">
    <property type="entry name" value="PEBP_bact_arch"/>
    <property type="match status" value="1"/>
</dbReference>
<dbReference type="InterPro" id="IPR036610">
    <property type="entry name" value="PEBP-like_sf"/>
</dbReference>
<proteinExistence type="predicted"/>
<keyword evidence="4" id="KW-1185">Reference proteome</keyword>
<evidence type="ECO:0000313" key="3">
    <source>
        <dbReference type="EMBL" id="QDS94379.1"/>
    </source>
</evidence>
<dbReference type="Gene3D" id="3.90.280.10">
    <property type="entry name" value="PEBP-like"/>
    <property type="match status" value="1"/>
</dbReference>
<accession>A0A517MHM9</accession>
<dbReference type="InterPro" id="IPR008914">
    <property type="entry name" value="PEBP"/>
</dbReference>
<dbReference type="PANTHER" id="PTHR30289:SF8">
    <property type="entry name" value="YHYH DOMAIN-CONTAINING PROTEIN"/>
    <property type="match status" value="1"/>
</dbReference>
<dbReference type="InterPro" id="IPR005247">
    <property type="entry name" value="YbhB_YbcL/LppC-like"/>
</dbReference>
<dbReference type="AlphaFoldDB" id="A0A517MHM9"/>
<dbReference type="Proteomes" id="UP000320672">
    <property type="component" value="Chromosome"/>
</dbReference>
<protein>
    <submittedName>
        <fullName evidence="3">Putative kinase inhibitor</fullName>
    </submittedName>
</protein>
<dbReference type="RefSeq" id="WP_145352422.1">
    <property type="nucleotide sequence ID" value="NZ_CP036262.1"/>
</dbReference>
<organism evidence="3 4">
    <name type="scientific">Roseimaritima multifibrata</name>
    <dbReference type="NCBI Taxonomy" id="1930274"/>
    <lineage>
        <taxon>Bacteria</taxon>
        <taxon>Pseudomonadati</taxon>
        <taxon>Planctomycetota</taxon>
        <taxon>Planctomycetia</taxon>
        <taxon>Pirellulales</taxon>
        <taxon>Pirellulaceae</taxon>
        <taxon>Roseimaritima</taxon>
    </lineage>
</organism>
<dbReference type="EMBL" id="CP036262">
    <property type="protein sequence ID" value="QDS94379.1"/>
    <property type="molecule type" value="Genomic_DNA"/>
</dbReference>
<feature type="region of interest" description="Disordered" evidence="1">
    <location>
        <begin position="394"/>
        <end position="461"/>
    </location>
</feature>
<evidence type="ECO:0000256" key="1">
    <source>
        <dbReference type="SAM" id="MobiDB-lite"/>
    </source>
</evidence>
<evidence type="ECO:0000259" key="2">
    <source>
        <dbReference type="Pfam" id="PF14240"/>
    </source>
</evidence>
<evidence type="ECO:0000313" key="4">
    <source>
        <dbReference type="Proteomes" id="UP000320672"/>
    </source>
</evidence>
<name>A0A517MHM9_9BACT</name>
<feature type="domain" description="YHYH" evidence="2">
    <location>
        <begin position="190"/>
        <end position="287"/>
    </location>
</feature>
<dbReference type="OrthoDB" id="9796530at2"/>
<reference evidence="3 4" key="1">
    <citation type="submission" date="2019-02" db="EMBL/GenBank/DDBJ databases">
        <title>Deep-cultivation of Planctomycetes and their phenomic and genomic characterization uncovers novel biology.</title>
        <authorList>
            <person name="Wiegand S."/>
            <person name="Jogler M."/>
            <person name="Boedeker C."/>
            <person name="Pinto D."/>
            <person name="Vollmers J."/>
            <person name="Rivas-Marin E."/>
            <person name="Kohn T."/>
            <person name="Peeters S.H."/>
            <person name="Heuer A."/>
            <person name="Rast P."/>
            <person name="Oberbeckmann S."/>
            <person name="Bunk B."/>
            <person name="Jeske O."/>
            <person name="Meyerdierks A."/>
            <person name="Storesund J.E."/>
            <person name="Kallscheuer N."/>
            <person name="Luecker S."/>
            <person name="Lage O.M."/>
            <person name="Pohl T."/>
            <person name="Merkel B.J."/>
            <person name="Hornburger P."/>
            <person name="Mueller R.-W."/>
            <person name="Bruemmer F."/>
            <person name="Labrenz M."/>
            <person name="Spormann A.M."/>
            <person name="Op den Camp H."/>
            <person name="Overmann J."/>
            <person name="Amann R."/>
            <person name="Jetten M.S.M."/>
            <person name="Mascher T."/>
            <person name="Medema M.H."/>
            <person name="Devos D.P."/>
            <person name="Kaster A.-K."/>
            <person name="Ovreas L."/>
            <person name="Rohde M."/>
            <person name="Galperin M.Y."/>
            <person name="Jogler C."/>
        </authorList>
    </citation>
    <scope>NUCLEOTIDE SEQUENCE [LARGE SCALE GENOMIC DNA]</scope>
    <source>
        <strain evidence="3 4">FF011L</strain>
    </source>
</reference>
<sequence>MKVKSNHGGTHRFFRSAFTVAVILVVPNALLAHDGPHHGDSEKPKGSRTWTLGAEGVHLHGTFVTASAGDVQIRRDDNRLVSLKMERLVASDREWIAKRLEAIDTLNQQRELHFVVQNRPSGDGIPANENAMPLIYEHFQPFSKVLKLRLDDDYLYVGSNGMPDHPMMIGIRSWQQQVPIPQKYFGDNAWRIPLHPVPAKQPMSTKDNFLRGAIALAVNGVPIFNPLNNRGDDALLFGELDEYGGHCGRADDYHYHIAPVHLEKTTGKDQPIAYALDGYPIFGYQDQQATDFAPLDSLGGHKDEAGQYHYHATKTYPYLNGGFYGEVVERGGQVDPQPRAQPIRPDLRPLRDAKITEFTQPKPGSYRLVYEVRGQQGTVSYTLAKDGTAKFEFVDTDGRKTSETYSPGDDRQRGGPPQPPPPPRDGNGGRPPRGGPGRVDAPVDLSSMSRTNAPGFKVSSPSVDEKHFLSVDCTCDGAAQSPAITWKGAPEGTKAFAVTIWHTAPDKEKSYWVVYNIPANVTSLKQNAKGIGSIGINDRGQASYDPMCSKGPGLKKYHITVFALSSKLDISPREATRAKLRKAMKGRMLGASTLDVLYER</sequence>
<dbReference type="SUPFAM" id="SSF49777">
    <property type="entry name" value="PEBP-like"/>
    <property type="match status" value="1"/>
</dbReference>
<dbReference type="PANTHER" id="PTHR30289">
    <property type="entry name" value="UNCHARACTERIZED PROTEIN YBCL-RELATED"/>
    <property type="match status" value="1"/>
</dbReference>
<dbReference type="Pfam" id="PF14240">
    <property type="entry name" value="YHYH"/>
    <property type="match status" value="1"/>
</dbReference>